<evidence type="ECO:0000256" key="2">
    <source>
        <dbReference type="ARBA" id="ARBA00004241"/>
    </source>
</evidence>
<dbReference type="InterPro" id="IPR035914">
    <property type="entry name" value="Sperma_CUB_dom_sf"/>
</dbReference>
<keyword evidence="23" id="KW-0479">Metal-binding</keyword>
<evidence type="ECO:0000313" key="29">
    <source>
        <dbReference type="EMBL" id="KAG7336048.1"/>
    </source>
</evidence>
<evidence type="ECO:0000259" key="26">
    <source>
        <dbReference type="PROSITE" id="PS01180"/>
    </source>
</evidence>
<dbReference type="GO" id="GO:0009986">
    <property type="term" value="C:cell surface"/>
    <property type="evidence" value="ECO:0007669"/>
    <property type="project" value="UniProtKB-SubCell"/>
</dbReference>
<dbReference type="SMART" id="SM00042">
    <property type="entry name" value="CUB"/>
    <property type="match status" value="1"/>
</dbReference>
<comment type="subcellular location">
    <subcellularLocation>
        <location evidence="2">Cell surface</location>
    </subcellularLocation>
    <subcellularLocation>
        <location evidence="3">Secreted</location>
    </subcellularLocation>
</comment>
<dbReference type="CDD" id="cd00190">
    <property type="entry name" value="Tryp_SPc"/>
    <property type="match status" value="1"/>
</dbReference>
<keyword evidence="23" id="KW-0106">Calcium</keyword>
<comment type="caution">
    <text evidence="25">Lacks conserved residue(s) required for the propagation of feature annotation.</text>
</comment>
<dbReference type="PROSITE" id="PS01180">
    <property type="entry name" value="CUB"/>
    <property type="match status" value="1"/>
</dbReference>
<reference evidence="29 30" key="1">
    <citation type="submission" date="2021-06" db="EMBL/GenBank/DDBJ databases">
        <title>Chromosome-level genome assembly of the red-tail catfish (Hemibagrus wyckioides).</title>
        <authorList>
            <person name="Shao F."/>
        </authorList>
    </citation>
    <scope>NUCLEOTIDE SEQUENCE [LARGE SCALE GENOMIC DNA]</scope>
    <source>
        <strain evidence="29">EC202008001</strain>
        <tissue evidence="29">Blood</tissue>
    </source>
</reference>
<dbReference type="EMBL" id="JAHKSW010000001">
    <property type="protein sequence ID" value="KAG7336048.1"/>
    <property type="molecule type" value="Genomic_DNA"/>
</dbReference>
<protein>
    <recommendedName>
        <fullName evidence="4">complement subcomponent C1r</fullName>
        <ecNumber evidence="4">3.4.21.41</ecNumber>
    </recommendedName>
</protein>
<feature type="binding site" evidence="23">
    <location>
        <position position="148"/>
    </location>
    <ligand>
        <name>Ca(2+)</name>
        <dbReference type="ChEBI" id="CHEBI:29108"/>
        <label>2</label>
    </ligand>
</feature>
<evidence type="ECO:0000313" key="30">
    <source>
        <dbReference type="Proteomes" id="UP000824219"/>
    </source>
</evidence>
<evidence type="ECO:0000256" key="1">
    <source>
        <dbReference type="ARBA" id="ARBA00001057"/>
    </source>
</evidence>
<dbReference type="Pfam" id="PF14670">
    <property type="entry name" value="FXa_inhibition"/>
    <property type="match status" value="1"/>
</dbReference>
<dbReference type="PRINTS" id="PR00722">
    <property type="entry name" value="CHYMOTRYPSIN"/>
</dbReference>
<evidence type="ECO:0000256" key="6">
    <source>
        <dbReference type="ARBA" id="ARBA00022536"/>
    </source>
</evidence>
<feature type="domain" description="Sushi" evidence="28">
    <location>
        <begin position="258"/>
        <end position="327"/>
    </location>
</feature>
<comment type="catalytic activity">
    <reaction evidence="1">
        <text>Selective cleavage of Lys(or Arg)-|-Ile bond in complement subcomponent C1s to form the active form of C1s (EC 3.4.21.42).</text>
        <dbReference type="EC" id="3.4.21.41"/>
    </reaction>
</comment>
<comment type="function">
    <text evidence="19">Serine protease component of the complement C1 complex, a multiprotein complex that initiates the classical pathway of the complement system, a cascade of proteins that leads to phagocytosis and breakdown of pathogens and signaling that strengthens the adaptive immune system. C1R catalyzes the first enzymatic step in the classical complement pathway: it is activated by the C1Q subcomplex of the C1 complex, which associates with IgG or IgM immunoglobulins complexed with antigens to form antigen-antibody complexes on the surface of pathogens. Immunoglobulin-binding promotes the autocatalytic cleavage and activation of C1R. Activated C1R then cleaves and activates C1S, the second protease of the classical complement pathway. It is unclear if C1R activates C1S within single, strained C1 complexes or between neighboring C1 complexes on surfaces.</text>
</comment>
<evidence type="ECO:0000259" key="27">
    <source>
        <dbReference type="PROSITE" id="PS50240"/>
    </source>
</evidence>
<feature type="modified residue" description="(3R)-3-hydroxyasparagine" evidence="22">
    <location>
        <position position="168"/>
    </location>
</feature>
<name>A0A9D3SYW9_9TELE</name>
<dbReference type="SMART" id="SM00032">
    <property type="entry name" value="CCP"/>
    <property type="match status" value="2"/>
</dbReference>
<dbReference type="PROSITE" id="PS01186">
    <property type="entry name" value="EGF_2"/>
    <property type="match status" value="1"/>
</dbReference>
<evidence type="ECO:0000256" key="4">
    <source>
        <dbReference type="ARBA" id="ARBA00011907"/>
    </source>
</evidence>
<dbReference type="InterPro" id="IPR035976">
    <property type="entry name" value="Sushi/SCR/CCP_sf"/>
</dbReference>
<dbReference type="PROSITE" id="PS01187">
    <property type="entry name" value="EGF_CA"/>
    <property type="match status" value="1"/>
</dbReference>
<dbReference type="InterPro" id="IPR001881">
    <property type="entry name" value="EGF-like_Ca-bd_dom"/>
</dbReference>
<keyword evidence="10" id="KW-0645">Protease</keyword>
<dbReference type="PANTHER" id="PTHR24255">
    <property type="entry name" value="COMPLEMENT COMPONENT 1, S SUBCOMPONENT-RELATED"/>
    <property type="match status" value="1"/>
</dbReference>
<dbReference type="AlphaFoldDB" id="A0A9D3SYW9"/>
<evidence type="ECO:0000256" key="16">
    <source>
        <dbReference type="ARBA" id="ARBA00023157"/>
    </source>
</evidence>
<feature type="disulfide bond" evidence="21">
    <location>
        <begin position="152"/>
        <end position="166"/>
    </location>
</feature>
<dbReference type="CDD" id="cd00041">
    <property type="entry name" value="CUB"/>
    <property type="match status" value="1"/>
</dbReference>
<dbReference type="InterPro" id="IPR018097">
    <property type="entry name" value="EGF_Ca-bd_CS"/>
</dbReference>
<evidence type="ECO:0000256" key="13">
    <source>
        <dbReference type="ARBA" id="ARBA00022825"/>
    </source>
</evidence>
<dbReference type="EC" id="3.4.21.41" evidence="4"/>
<dbReference type="Pfam" id="PF00431">
    <property type="entry name" value="CUB"/>
    <property type="match status" value="1"/>
</dbReference>
<evidence type="ECO:0000256" key="5">
    <source>
        <dbReference type="ARBA" id="ARBA00022525"/>
    </source>
</evidence>
<keyword evidence="7" id="KW-0597">Phosphoprotein</keyword>
<evidence type="ECO:0000256" key="23">
    <source>
        <dbReference type="PIRSR" id="PIRSR001155-4"/>
    </source>
</evidence>
<keyword evidence="8" id="KW-0399">Innate immunity</keyword>
<dbReference type="GO" id="GO:0072562">
    <property type="term" value="C:blood microparticle"/>
    <property type="evidence" value="ECO:0007669"/>
    <property type="project" value="TreeGrafter"/>
</dbReference>
<feature type="binding site" evidence="23">
    <location>
        <position position="84"/>
    </location>
    <ligand>
        <name>Ca(2+)</name>
        <dbReference type="ChEBI" id="CHEBI:29108"/>
        <label>1</label>
    </ligand>
</feature>
<evidence type="ECO:0000256" key="21">
    <source>
        <dbReference type="PIRSR" id="PIRSR001155-2"/>
    </source>
</evidence>
<dbReference type="InterPro" id="IPR043504">
    <property type="entry name" value="Peptidase_S1_PA_chymotrypsin"/>
</dbReference>
<feature type="disulfide bond" evidence="21">
    <location>
        <begin position="495"/>
        <end position="514"/>
    </location>
</feature>
<evidence type="ECO:0000259" key="28">
    <source>
        <dbReference type="PROSITE" id="PS50923"/>
    </source>
</evidence>
<evidence type="ECO:0000256" key="8">
    <source>
        <dbReference type="ARBA" id="ARBA00022588"/>
    </source>
</evidence>
<organism evidence="29 30">
    <name type="scientific">Hemibagrus wyckioides</name>
    <dbReference type="NCBI Taxonomy" id="337641"/>
    <lineage>
        <taxon>Eukaryota</taxon>
        <taxon>Metazoa</taxon>
        <taxon>Chordata</taxon>
        <taxon>Craniata</taxon>
        <taxon>Vertebrata</taxon>
        <taxon>Euteleostomi</taxon>
        <taxon>Actinopterygii</taxon>
        <taxon>Neopterygii</taxon>
        <taxon>Teleostei</taxon>
        <taxon>Ostariophysi</taxon>
        <taxon>Siluriformes</taxon>
        <taxon>Bagridae</taxon>
        <taxon>Hemibagrus</taxon>
    </lineage>
</organism>
<evidence type="ECO:0000256" key="7">
    <source>
        <dbReference type="ARBA" id="ARBA00022553"/>
    </source>
</evidence>
<dbReference type="Proteomes" id="UP000824219">
    <property type="component" value="Linkage Group LG01"/>
</dbReference>
<dbReference type="GO" id="GO:0004252">
    <property type="term" value="F:serine-type endopeptidase activity"/>
    <property type="evidence" value="ECO:0007669"/>
    <property type="project" value="UniProtKB-EC"/>
</dbReference>
<keyword evidence="14" id="KW-0391">Immunity</keyword>
<keyword evidence="18 22" id="KW-0379">Hydroxylation</keyword>
<dbReference type="Gene3D" id="2.60.120.290">
    <property type="entry name" value="Spermadhesin, CUB domain"/>
    <property type="match status" value="1"/>
</dbReference>
<keyword evidence="5" id="KW-0964">Secreted</keyword>
<dbReference type="SMART" id="SM00020">
    <property type="entry name" value="Tryp_SPc"/>
    <property type="match status" value="1"/>
</dbReference>
<dbReference type="InterPro" id="IPR009003">
    <property type="entry name" value="Peptidase_S1_PA"/>
</dbReference>
<keyword evidence="15" id="KW-0180">Complement pathway</keyword>
<dbReference type="InterPro" id="IPR001314">
    <property type="entry name" value="Peptidase_S1A"/>
</dbReference>
<dbReference type="GO" id="GO:0006958">
    <property type="term" value="P:complement activation, classical pathway"/>
    <property type="evidence" value="ECO:0007669"/>
    <property type="project" value="UniProtKB-KW"/>
</dbReference>
<dbReference type="PROSITE" id="PS50240">
    <property type="entry name" value="TRYPSIN_DOM"/>
    <property type="match status" value="1"/>
</dbReference>
<dbReference type="Gene3D" id="2.10.25.10">
    <property type="entry name" value="Laminin"/>
    <property type="match status" value="1"/>
</dbReference>
<feature type="disulfide bond" evidence="21">
    <location>
        <begin position="177"/>
        <end position="190"/>
    </location>
</feature>
<evidence type="ECO:0000256" key="20">
    <source>
        <dbReference type="ARBA" id="ARBA00093536"/>
    </source>
</evidence>
<dbReference type="GO" id="GO:0045087">
    <property type="term" value="P:innate immune response"/>
    <property type="evidence" value="ECO:0007669"/>
    <property type="project" value="UniProtKB-KW"/>
</dbReference>
<dbReference type="CDD" id="cd00033">
    <property type="entry name" value="CCP"/>
    <property type="match status" value="2"/>
</dbReference>
<keyword evidence="16 21" id="KW-1015">Disulfide bond</keyword>
<feature type="domain" description="Peptidase S1" evidence="27">
    <location>
        <begin position="342"/>
        <end position="577"/>
    </location>
</feature>
<dbReference type="InterPro" id="IPR000742">
    <property type="entry name" value="EGF"/>
</dbReference>
<keyword evidence="13" id="KW-0720">Serine protease</keyword>
<comment type="subunit">
    <text evidence="20">Core component of the complement C1 complex, a calcium-dependent complex composed of 1 molecule of the C1Q subcomplex, 2 molecules of C1R and 2 molecules of C1S. The C1Q subcomplex is composed 18 subunits: 3 chains of C1QA, C1QB, and C1QC trimerize to form 6 collagen-like triple helices connected to six globular ligand-recognition modules. Within the C1 complex, C1R is a dimer of identical chains, each of which is activated by cleavage into two chains, heavy and light, connected by disulfide bonds.</text>
</comment>
<evidence type="ECO:0000256" key="24">
    <source>
        <dbReference type="PROSITE-ProRule" id="PRU00059"/>
    </source>
</evidence>
<evidence type="ECO:0000256" key="3">
    <source>
        <dbReference type="ARBA" id="ARBA00004613"/>
    </source>
</evidence>
<dbReference type="FunFam" id="2.40.10.10:FF:000003">
    <property type="entry name" value="Transmembrane serine protease 3"/>
    <property type="match status" value="1"/>
</dbReference>
<accession>A0A9D3SYW9</accession>
<comment type="PTM">
    <text evidence="22">The iron and 2-oxoglutarate dependent 3-hydroxylation of aspartate and asparagine is (R) stereospecific within EGF domains.</text>
</comment>
<keyword evidence="17" id="KW-0325">Glycoprotein</keyword>
<dbReference type="CDD" id="cd00054">
    <property type="entry name" value="EGF_CA"/>
    <property type="match status" value="1"/>
</dbReference>
<dbReference type="Gene3D" id="2.40.10.10">
    <property type="entry name" value="Trypsin-like serine proteases"/>
    <property type="match status" value="1"/>
</dbReference>
<dbReference type="Gene3D" id="2.10.70.10">
    <property type="entry name" value="Complement Module, domain 1"/>
    <property type="match status" value="2"/>
</dbReference>
<dbReference type="PANTHER" id="PTHR24255:SF25">
    <property type="entry name" value="COMPLEMENT C1R SUBCOMPONENT"/>
    <property type="match status" value="1"/>
</dbReference>
<dbReference type="GO" id="GO:0031638">
    <property type="term" value="P:zymogen activation"/>
    <property type="evidence" value="ECO:0007669"/>
    <property type="project" value="TreeGrafter"/>
</dbReference>
<feature type="disulfide bond" evidence="21">
    <location>
        <begin position="260"/>
        <end position="305"/>
    </location>
</feature>
<evidence type="ECO:0000256" key="11">
    <source>
        <dbReference type="ARBA" id="ARBA00022737"/>
    </source>
</evidence>
<feature type="disulfide bond" evidence="21">
    <location>
        <begin position="525"/>
        <end position="553"/>
    </location>
</feature>
<dbReference type="InterPro" id="IPR000436">
    <property type="entry name" value="Sushi_SCR_CCP_dom"/>
</dbReference>
<keyword evidence="30" id="KW-1185">Reference proteome</keyword>
<dbReference type="Pfam" id="PF00084">
    <property type="entry name" value="Sushi"/>
    <property type="match status" value="2"/>
</dbReference>
<dbReference type="InterPro" id="IPR024175">
    <property type="entry name" value="Pept_S1A_C1r/C1S/mannan-bd"/>
</dbReference>
<keyword evidence="11" id="KW-0677">Repeat</keyword>
<dbReference type="InterPro" id="IPR001254">
    <property type="entry name" value="Trypsin_dom"/>
</dbReference>
<dbReference type="PIRSF" id="PIRSF001155">
    <property type="entry name" value="C1r_C1s_MASP"/>
    <property type="match status" value="1"/>
</dbReference>
<keyword evidence="6" id="KW-0245">EGF-like domain</keyword>
<evidence type="ECO:0000256" key="19">
    <source>
        <dbReference type="ARBA" id="ARBA00093383"/>
    </source>
</evidence>
<feature type="domain" description="CUB" evidence="26">
    <location>
        <begin position="26"/>
        <end position="147"/>
    </location>
</feature>
<dbReference type="GO" id="GO:0005509">
    <property type="term" value="F:calcium ion binding"/>
    <property type="evidence" value="ECO:0007669"/>
    <property type="project" value="InterPro"/>
</dbReference>
<evidence type="ECO:0000256" key="12">
    <source>
        <dbReference type="ARBA" id="ARBA00022801"/>
    </source>
</evidence>
<keyword evidence="9 25" id="KW-0768">Sushi</keyword>
<evidence type="ECO:0000256" key="15">
    <source>
        <dbReference type="ARBA" id="ARBA00022875"/>
    </source>
</evidence>
<gene>
    <name evidence="29" type="ORF">KOW79_000741</name>
</gene>
<dbReference type="SUPFAM" id="SSF50494">
    <property type="entry name" value="Trypsin-like serine proteases"/>
    <property type="match status" value="1"/>
</dbReference>
<dbReference type="SMART" id="SM00181">
    <property type="entry name" value="EGF"/>
    <property type="match status" value="1"/>
</dbReference>
<feature type="domain" description="Sushi" evidence="28">
    <location>
        <begin position="193"/>
        <end position="257"/>
    </location>
</feature>
<feature type="binding site" evidence="23">
    <location>
        <position position="151"/>
    </location>
    <ligand>
        <name>Ca(2+)</name>
        <dbReference type="ChEBI" id="CHEBI:29108"/>
        <label>2</label>
    </ligand>
</feature>
<dbReference type="PROSITE" id="PS50923">
    <property type="entry name" value="SUSHI"/>
    <property type="match status" value="2"/>
</dbReference>
<evidence type="ECO:0000256" key="22">
    <source>
        <dbReference type="PIRSR" id="PIRSR001155-3"/>
    </source>
</evidence>
<dbReference type="SMART" id="SM00179">
    <property type="entry name" value="EGF_CA"/>
    <property type="match status" value="1"/>
</dbReference>
<sequence>MVLNTALMDLNLNLKWLFIIFINLQKLSFVHTSVMYGELHSPNYPEHYSAPLYKEWDLEVPLGYHIRLNFNYLNIKASQGCRDDSLTISYEEKVIKYCGDKDSKSHTYPGNRPIFIPATKVKLSLLTNEVNQGPTLPVGFSAFYRAEDINECFISRQEDPPCTQICLNTMGSYLCACHHGFKLDADQRTCVRVQCESPKSTNMRISPVLSTYYYRDVITLQCDVGYKIITKGVEVSSSTLTCQSNGQWSSPHPQCHSIHCKNPPPLVNGEVIFISGAHNQYQSVIKLHCNRPYILPATYNITYTCDADKEWKDGQNNVMSVTPKCVIECGRPLVSLERQKRVLGGRRAPQRAFPWYAFMTPLHGGGAVIAEQWILTAANVFTNHIKNLEQIKVYVGVNDVQKTSKFSHLKVKSLHIHPLYNNPDGTNYDNDIALIQLEKPILYNADVMPLCLPPQDTEFTPALTGWVSGFGQTEKSHLARYLRYTSLPLVDKKTCQNFVKNLRDPVALTDNMFCAGVPEGGKDACDGDGGGALVLKKDGVFWATGIVSWGHGCGIPGRYGVYTQVSRYIDWINKTMSEN</sequence>
<dbReference type="FunFam" id="2.10.25.10:FF:000059">
    <property type="entry name" value="Mannan-binding lectin serine protease 1"/>
    <property type="match status" value="1"/>
</dbReference>
<feature type="disulfide bond" evidence="21">
    <location>
        <begin position="162"/>
        <end position="175"/>
    </location>
</feature>
<keyword evidence="12" id="KW-0378">Hydrolase</keyword>
<proteinExistence type="predicted"/>
<feature type="disulfide bond" description="Interchain (between heavy and light chains)" evidence="21">
    <location>
        <begin position="329"/>
        <end position="451"/>
    </location>
</feature>
<dbReference type="SUPFAM" id="SSF49854">
    <property type="entry name" value="Spermadhesin, CUB domain"/>
    <property type="match status" value="1"/>
</dbReference>
<comment type="caution">
    <text evidence="29">The sequence shown here is derived from an EMBL/GenBank/DDBJ whole genome shotgun (WGS) entry which is preliminary data.</text>
</comment>
<feature type="disulfide bond" evidence="21 24">
    <location>
        <begin position="81"/>
        <end position="98"/>
    </location>
</feature>
<dbReference type="InterPro" id="IPR000859">
    <property type="entry name" value="CUB_dom"/>
</dbReference>
<evidence type="ECO:0000256" key="18">
    <source>
        <dbReference type="ARBA" id="ARBA00023278"/>
    </source>
</evidence>
<dbReference type="SUPFAM" id="SSF57196">
    <property type="entry name" value="EGF/Laminin"/>
    <property type="match status" value="1"/>
</dbReference>
<evidence type="ECO:0000256" key="25">
    <source>
        <dbReference type="PROSITE-ProRule" id="PRU00302"/>
    </source>
</evidence>
<evidence type="ECO:0000256" key="17">
    <source>
        <dbReference type="ARBA" id="ARBA00023180"/>
    </source>
</evidence>
<evidence type="ECO:0000256" key="9">
    <source>
        <dbReference type="ARBA" id="ARBA00022659"/>
    </source>
</evidence>
<dbReference type="SUPFAM" id="SSF57535">
    <property type="entry name" value="Complement control module/SCR domain"/>
    <property type="match status" value="2"/>
</dbReference>
<dbReference type="OrthoDB" id="6261922at2759"/>
<evidence type="ECO:0000256" key="14">
    <source>
        <dbReference type="ARBA" id="ARBA00022859"/>
    </source>
</evidence>
<evidence type="ECO:0000256" key="10">
    <source>
        <dbReference type="ARBA" id="ARBA00022670"/>
    </source>
</evidence>
<feature type="binding site" evidence="23">
    <location>
        <position position="168"/>
    </location>
    <ligand>
        <name>Ca(2+)</name>
        <dbReference type="ChEBI" id="CHEBI:29108"/>
        <label>2</label>
    </ligand>
</feature>
<dbReference type="Pfam" id="PF00089">
    <property type="entry name" value="Trypsin"/>
    <property type="match status" value="1"/>
</dbReference>
<feature type="disulfide bond" evidence="21">
    <location>
        <begin position="289"/>
        <end position="325"/>
    </location>
</feature>